<dbReference type="AlphaFoldDB" id="A0A916QLN2"/>
<accession>A0A916QLN2</accession>
<gene>
    <name evidence="2" type="ORF">GCM10011403_26560</name>
</gene>
<sequence>MSTVTQSLRNVLPNIGDRWRGMSRRFPLHGNGVIVLLLALAALHLFGYQRMDLVVFALAVCAVTIVLITMVLVFGTGIWLRHRLQAELARPLPGRELEAGYAAATGFELPAMPWLPLMELRWQVVSPDNMPTRIHQDENSGRLTEFITPPRRCRGESLQRDFTLSDVLGLARFTWRTRQQVRLTILPRTGKLQQLPALRTMDAADGIPGQTGTPVGDRMDIRRYAAGDSVRDIMWRVYARTRHLNVRLPEKSLFHSDRTLAYLIADANDEAAAGVARFAVENGLLGENWLLGCDGSQETANTVTRATTLIAGSRRPQQPPGYGLDHFMESNQGAGNACVVFASAHQGPWCQAFLDTINRQKSPFTLVLATDAFDSDGQRPWWQAMLMADKADSHYDKDSLQSVSRLFAKRCERVIVIDRDSGQSFDPYWKKV</sequence>
<feature type="transmembrane region" description="Helical" evidence="1">
    <location>
        <begin position="28"/>
        <end position="47"/>
    </location>
</feature>
<keyword evidence="3" id="KW-1185">Reference proteome</keyword>
<evidence type="ECO:0008006" key="4">
    <source>
        <dbReference type="Google" id="ProtNLM"/>
    </source>
</evidence>
<protein>
    <recommendedName>
        <fullName evidence="4">DUF58 domain-containing protein</fullName>
    </recommendedName>
</protein>
<keyword evidence="1" id="KW-0472">Membrane</keyword>
<evidence type="ECO:0000313" key="3">
    <source>
        <dbReference type="Proteomes" id="UP000627715"/>
    </source>
</evidence>
<dbReference type="EMBL" id="BMIY01000012">
    <property type="protein sequence ID" value="GFZ81801.1"/>
    <property type="molecule type" value="Genomic_DNA"/>
</dbReference>
<dbReference type="Proteomes" id="UP000627715">
    <property type="component" value="Unassembled WGS sequence"/>
</dbReference>
<proteinExistence type="predicted"/>
<organism evidence="2 3">
    <name type="scientific">Pseudohongiella nitratireducens</name>
    <dbReference type="NCBI Taxonomy" id="1768907"/>
    <lineage>
        <taxon>Bacteria</taxon>
        <taxon>Pseudomonadati</taxon>
        <taxon>Pseudomonadota</taxon>
        <taxon>Gammaproteobacteria</taxon>
        <taxon>Pseudomonadales</taxon>
        <taxon>Pseudohongiellaceae</taxon>
        <taxon>Pseudohongiella</taxon>
    </lineage>
</organism>
<keyword evidence="1" id="KW-1133">Transmembrane helix</keyword>
<dbReference type="OrthoDB" id="9812729at2"/>
<comment type="caution">
    <text evidence="2">The sequence shown here is derived from an EMBL/GenBank/DDBJ whole genome shotgun (WGS) entry which is preliminary data.</text>
</comment>
<reference evidence="2" key="2">
    <citation type="submission" date="2020-09" db="EMBL/GenBank/DDBJ databases">
        <authorList>
            <person name="Sun Q."/>
            <person name="Zhou Y."/>
        </authorList>
    </citation>
    <scope>NUCLEOTIDE SEQUENCE</scope>
    <source>
        <strain evidence="2">CGMCC 1.15425</strain>
    </source>
</reference>
<evidence type="ECO:0000256" key="1">
    <source>
        <dbReference type="SAM" id="Phobius"/>
    </source>
</evidence>
<feature type="transmembrane region" description="Helical" evidence="1">
    <location>
        <begin position="53"/>
        <end position="80"/>
    </location>
</feature>
<evidence type="ECO:0000313" key="2">
    <source>
        <dbReference type="EMBL" id="GFZ81801.1"/>
    </source>
</evidence>
<reference evidence="2" key="1">
    <citation type="journal article" date="2014" name="Int. J. Syst. Evol. Microbiol.">
        <title>Complete genome sequence of Corynebacterium casei LMG S-19264T (=DSM 44701T), isolated from a smear-ripened cheese.</title>
        <authorList>
            <consortium name="US DOE Joint Genome Institute (JGI-PGF)"/>
            <person name="Walter F."/>
            <person name="Albersmeier A."/>
            <person name="Kalinowski J."/>
            <person name="Ruckert C."/>
        </authorList>
    </citation>
    <scope>NUCLEOTIDE SEQUENCE</scope>
    <source>
        <strain evidence="2">CGMCC 1.15425</strain>
    </source>
</reference>
<name>A0A916QLN2_9GAMM</name>
<keyword evidence="1" id="KW-0812">Transmembrane</keyword>